<reference evidence="3 4" key="1">
    <citation type="journal article" date="2009" name="Environ. Microbiol.">
        <title>Genome sequence of Desulfobacterium autotrophicum HRM2, a marine sulfate reducer oxidizing organic carbon completely to carbon dioxide.</title>
        <authorList>
            <person name="Strittmatter A.W."/>
            <person name="Liesegang H."/>
            <person name="Rabus R."/>
            <person name="Decker I."/>
            <person name="Amann J."/>
            <person name="Andres S."/>
            <person name="Henne A."/>
            <person name="Fricke W.F."/>
            <person name="Martinez-Arias R."/>
            <person name="Bartels D."/>
            <person name="Goesmann A."/>
            <person name="Krause L."/>
            <person name="Puehler A."/>
            <person name="Klenk H.P."/>
            <person name="Richter M."/>
            <person name="Schuler M."/>
            <person name="Gloeckner F.O."/>
            <person name="Meyerdierks A."/>
            <person name="Gottschalk G."/>
            <person name="Amann R."/>
        </authorList>
    </citation>
    <scope>NUCLEOTIDE SEQUENCE [LARGE SCALE GENOMIC DNA]</scope>
    <source>
        <strain evidence="4">ATCC 43914 / DSM 3382 / HRM2</strain>
    </source>
</reference>
<dbReference type="RefSeq" id="WP_015906159.1">
    <property type="nucleotide sequence ID" value="NC_012108.1"/>
</dbReference>
<dbReference type="InterPro" id="IPR004370">
    <property type="entry name" value="4-OT-like_dom"/>
</dbReference>
<dbReference type="GO" id="GO:0016853">
    <property type="term" value="F:isomerase activity"/>
    <property type="evidence" value="ECO:0007669"/>
    <property type="project" value="UniProtKB-KW"/>
</dbReference>
<dbReference type="STRING" id="177437.HRM2_43740"/>
<gene>
    <name evidence="3" type="ordered locus">HRM2_43740</name>
</gene>
<evidence type="ECO:0000313" key="4">
    <source>
        <dbReference type="Proteomes" id="UP000000442"/>
    </source>
</evidence>
<keyword evidence="1" id="KW-0413">Isomerase</keyword>
<dbReference type="InterPro" id="IPR014347">
    <property type="entry name" value="Tautomerase/MIF_sf"/>
</dbReference>
<organism evidence="3 4">
    <name type="scientific">Desulforapulum autotrophicum (strain ATCC 43914 / DSM 3382 / VKM B-1955 / HRM2)</name>
    <name type="common">Desulfobacterium autotrophicum</name>
    <dbReference type="NCBI Taxonomy" id="177437"/>
    <lineage>
        <taxon>Bacteria</taxon>
        <taxon>Pseudomonadati</taxon>
        <taxon>Thermodesulfobacteriota</taxon>
        <taxon>Desulfobacteria</taxon>
        <taxon>Desulfobacterales</taxon>
        <taxon>Desulfobacteraceae</taxon>
        <taxon>Desulforapulum</taxon>
    </lineage>
</organism>
<dbReference type="HOGENOM" id="CLU_1710349_0_0_7"/>
<evidence type="ECO:0000256" key="1">
    <source>
        <dbReference type="ARBA" id="ARBA00023235"/>
    </source>
</evidence>
<feature type="domain" description="4-oxalocrotonate tautomerase-like" evidence="2">
    <location>
        <begin position="2"/>
        <end position="52"/>
    </location>
</feature>
<dbReference type="Proteomes" id="UP000000442">
    <property type="component" value="Chromosome"/>
</dbReference>
<evidence type="ECO:0000259" key="2">
    <source>
        <dbReference type="Pfam" id="PF01361"/>
    </source>
</evidence>
<dbReference type="EMBL" id="CP001087">
    <property type="protein sequence ID" value="ACN17430.1"/>
    <property type="molecule type" value="Genomic_DNA"/>
</dbReference>
<proteinExistence type="predicted"/>
<dbReference type="eggNOG" id="COG1942">
    <property type="taxonomic scope" value="Bacteria"/>
</dbReference>
<evidence type="ECO:0000313" key="3">
    <source>
        <dbReference type="EMBL" id="ACN17430.1"/>
    </source>
</evidence>
<dbReference type="SUPFAM" id="SSF55331">
    <property type="entry name" value="Tautomerase/MIF"/>
    <property type="match status" value="1"/>
</dbReference>
<dbReference type="Pfam" id="PF01361">
    <property type="entry name" value="Tautomerase"/>
    <property type="match status" value="1"/>
</dbReference>
<dbReference type="Gene3D" id="3.30.429.10">
    <property type="entry name" value="Macrophage Migration Inhibitory Factor"/>
    <property type="match status" value="1"/>
</dbReference>
<keyword evidence="4" id="KW-1185">Reference proteome</keyword>
<dbReference type="KEGG" id="dat:HRM2_43740"/>
<dbReference type="OrthoDB" id="3395834at2"/>
<sequence>MPHLIVKLYAGKSAQQKKDLTEKIVKSVVEAIDCKDAAVSVAIEEFEPHDWAEKVYRPDILGGWATLSKEPGYNPFSPKAEEKKQNDTAGLMEYLMDAAARSGQEGADGRFNPMAWLDLELEENPHSFDPFFNTPWNELSDPEKGERMMAVRRML</sequence>
<protein>
    <recommendedName>
        <fullName evidence="2">4-oxalocrotonate tautomerase-like domain-containing protein</fullName>
    </recommendedName>
</protein>
<accession>C0QE09</accession>
<name>C0QE09_DESAH</name>
<dbReference type="AlphaFoldDB" id="C0QE09"/>